<sequence>MTLGGGYMLPSREGKSIGALGLGITTKTDGDSTRDAYSLFEYAIPAGRSGPPPHIHHREDESFICLSGKLDVMLGGENFTISHGDYIYLPRDVKHTFGNPYDEEARVISVVSPAGLERYYEALSALPPGPPDIPTIKTIMADFGIELLGPPPAPSGG</sequence>
<dbReference type="PANTHER" id="PTHR36440:SF1">
    <property type="entry name" value="PUTATIVE (AFU_ORTHOLOGUE AFUA_8G07350)-RELATED"/>
    <property type="match status" value="1"/>
</dbReference>
<dbReference type="Proteomes" id="UP000295560">
    <property type="component" value="Unassembled WGS sequence"/>
</dbReference>
<dbReference type="PANTHER" id="PTHR36440">
    <property type="entry name" value="PUTATIVE (AFU_ORTHOLOGUE AFUA_8G07350)-RELATED"/>
    <property type="match status" value="1"/>
</dbReference>
<dbReference type="InterPro" id="IPR014710">
    <property type="entry name" value="RmlC-like_jellyroll"/>
</dbReference>
<organism evidence="2 3">
    <name type="scientific">Pseudonocardia endophytica</name>
    <dbReference type="NCBI Taxonomy" id="401976"/>
    <lineage>
        <taxon>Bacteria</taxon>
        <taxon>Bacillati</taxon>
        <taxon>Actinomycetota</taxon>
        <taxon>Actinomycetes</taxon>
        <taxon>Pseudonocardiales</taxon>
        <taxon>Pseudonocardiaceae</taxon>
        <taxon>Pseudonocardia</taxon>
    </lineage>
</organism>
<feature type="domain" description="Cupin type-2" evidence="1">
    <location>
        <begin position="42"/>
        <end position="111"/>
    </location>
</feature>
<name>A0A4V2PJ86_PSEEN</name>
<evidence type="ECO:0000313" key="3">
    <source>
        <dbReference type="Proteomes" id="UP000295560"/>
    </source>
</evidence>
<dbReference type="SUPFAM" id="SSF51182">
    <property type="entry name" value="RmlC-like cupins"/>
    <property type="match status" value="1"/>
</dbReference>
<dbReference type="EMBL" id="SMFZ01000001">
    <property type="protein sequence ID" value="TCK27516.1"/>
    <property type="molecule type" value="Genomic_DNA"/>
</dbReference>
<dbReference type="InterPro" id="IPR053146">
    <property type="entry name" value="QDO-like"/>
</dbReference>
<comment type="caution">
    <text evidence="2">The sequence shown here is derived from an EMBL/GenBank/DDBJ whole genome shotgun (WGS) entry which is preliminary data.</text>
</comment>
<dbReference type="InterPro" id="IPR011051">
    <property type="entry name" value="RmlC_Cupin_sf"/>
</dbReference>
<protein>
    <submittedName>
        <fullName evidence="2">Cupin domain</fullName>
    </submittedName>
</protein>
<evidence type="ECO:0000259" key="1">
    <source>
        <dbReference type="Pfam" id="PF07883"/>
    </source>
</evidence>
<gene>
    <name evidence="2" type="ORF">EV378_3388</name>
</gene>
<accession>A0A4V2PJ86</accession>
<dbReference type="Gene3D" id="2.60.120.10">
    <property type="entry name" value="Jelly Rolls"/>
    <property type="match status" value="1"/>
</dbReference>
<evidence type="ECO:0000313" key="2">
    <source>
        <dbReference type="EMBL" id="TCK27516.1"/>
    </source>
</evidence>
<dbReference type="Pfam" id="PF07883">
    <property type="entry name" value="Cupin_2"/>
    <property type="match status" value="1"/>
</dbReference>
<reference evidence="2 3" key="1">
    <citation type="submission" date="2019-03" db="EMBL/GenBank/DDBJ databases">
        <title>Sequencing the genomes of 1000 actinobacteria strains.</title>
        <authorList>
            <person name="Klenk H.-P."/>
        </authorList>
    </citation>
    <scope>NUCLEOTIDE SEQUENCE [LARGE SCALE GENOMIC DNA]</scope>
    <source>
        <strain evidence="2 3">DSM 44969</strain>
    </source>
</reference>
<proteinExistence type="predicted"/>
<dbReference type="AlphaFoldDB" id="A0A4V2PJ86"/>
<keyword evidence="3" id="KW-1185">Reference proteome</keyword>
<dbReference type="InterPro" id="IPR013096">
    <property type="entry name" value="Cupin_2"/>
</dbReference>